<evidence type="ECO:0000313" key="1">
    <source>
        <dbReference type="EMBL" id="RKF33398.1"/>
    </source>
</evidence>
<gene>
    <name evidence="1" type="ORF">BCY88_10085</name>
</gene>
<dbReference type="EMBL" id="MCAS01000056">
    <property type="protein sequence ID" value="RKF33398.1"/>
    <property type="molecule type" value="Genomic_DNA"/>
</dbReference>
<dbReference type="AlphaFoldDB" id="A0A3R7HCD5"/>
<protein>
    <submittedName>
        <fullName evidence="1">Uncharacterized protein</fullName>
    </submittedName>
</protein>
<dbReference type="Gene3D" id="2.60.120.260">
    <property type="entry name" value="Galactose-binding domain-like"/>
    <property type="match status" value="1"/>
</dbReference>
<name>A0A3R7HCD5_9BURK</name>
<organism evidence="1 2">
    <name type="scientific">Paraburkholderia fungorum</name>
    <dbReference type="NCBI Taxonomy" id="134537"/>
    <lineage>
        <taxon>Bacteria</taxon>
        <taxon>Pseudomonadati</taxon>
        <taxon>Pseudomonadota</taxon>
        <taxon>Betaproteobacteria</taxon>
        <taxon>Burkholderiales</taxon>
        <taxon>Burkholderiaceae</taxon>
        <taxon>Paraburkholderia</taxon>
    </lineage>
</organism>
<sequence length="552" mass="55730">MTDLAEKDLWEPGIRQFETSDSVMGGPDGVDNIPPRQLANRTVYLRNRIAEILGVSKTYVLAGGTANAITASYTPAVPEVVDGQVFRGRVQTANKGATTFTPNPAKDGIAPSPVYGLDGQPLSGGEIVGKFALEYDSTLNDGKGGYVLTDNPGGIRRTVAPAASDNSNAVPNTSWIRTLISGALSVTGLSASGKVDGANCPNLLRNGSAEFGALGWTMAAGLSALTDTAGATGTYFGNPAALVAVTQSQNSEQVPVSPNVALSLAYDVNTSGVNAGTVQLVLNAYNSSNELLSAVKSLTIANGTASARYSITGTTPAKTAYVKACFVLTGVSASVGGIAFTRGKLELGSSSSLYSNEAGLAFLQFLIGNFKGAISLSTSSTIPANQVGYEFQTSVGGITSTLPHPSTVSAGSLLPMYNNSTGTQTLSVPGGNFNSAFGSGTSVIVLPPNACVILVSDNTSWNGIGGAGAVGSAVKPTNTAGVGQWTSLLISAGTNGAMSLPPGGTWAYFYFNQTTAQSGVGIAAGGTVLLTGAAAGGPGISQASGFCWRIAQ</sequence>
<dbReference type="RefSeq" id="WP_120348518.1">
    <property type="nucleotide sequence ID" value="NZ_MCAS01000056.1"/>
</dbReference>
<dbReference type="Proteomes" id="UP000283709">
    <property type="component" value="Unassembled WGS sequence"/>
</dbReference>
<evidence type="ECO:0000313" key="2">
    <source>
        <dbReference type="Proteomes" id="UP000283709"/>
    </source>
</evidence>
<reference evidence="1 2" key="1">
    <citation type="submission" date="2016-07" db="EMBL/GenBank/DDBJ databases">
        <title>Genome analysis of Burkholderia fungorum ES3-20.</title>
        <authorList>
            <person name="Xu D."/>
            <person name="Yao R."/>
            <person name="Zheng S."/>
        </authorList>
    </citation>
    <scope>NUCLEOTIDE SEQUENCE [LARGE SCALE GENOMIC DNA]</scope>
    <source>
        <strain evidence="1 2">ES3-20</strain>
    </source>
</reference>
<proteinExistence type="predicted"/>
<dbReference type="OrthoDB" id="9108891at2"/>
<accession>A0A3R7HCD5</accession>
<comment type="caution">
    <text evidence="1">The sequence shown here is derived from an EMBL/GenBank/DDBJ whole genome shotgun (WGS) entry which is preliminary data.</text>
</comment>